<dbReference type="HAMAP" id="MF_01805">
    <property type="entry name" value="ScpA"/>
    <property type="match status" value="1"/>
</dbReference>
<accession>A0ABS4JMG8</accession>
<dbReference type="PANTHER" id="PTHR33969">
    <property type="entry name" value="SEGREGATION AND CONDENSATION PROTEIN A"/>
    <property type="match status" value="1"/>
</dbReference>
<proteinExistence type="inferred from homology"/>
<comment type="similarity">
    <text evidence="3">Belongs to the ScpA family.</text>
</comment>
<evidence type="ECO:0000256" key="3">
    <source>
        <dbReference type="HAMAP-Rule" id="MF_01805"/>
    </source>
</evidence>
<dbReference type="RefSeq" id="WP_209464892.1">
    <property type="nucleotide sequence ID" value="NZ_JAGGLG010000001.1"/>
</dbReference>
<dbReference type="InterPro" id="IPR003768">
    <property type="entry name" value="ScpA"/>
</dbReference>
<dbReference type="PANTHER" id="PTHR33969:SF2">
    <property type="entry name" value="SEGREGATION AND CONDENSATION PROTEIN A"/>
    <property type="match status" value="1"/>
</dbReference>
<gene>
    <name evidence="3" type="primary">scpA</name>
    <name evidence="4" type="ORF">J2Z79_000108</name>
</gene>
<dbReference type="Gene3D" id="1.10.10.580">
    <property type="entry name" value="Structural maintenance of chromosome 1. Chain E"/>
    <property type="match status" value="1"/>
</dbReference>
<dbReference type="EMBL" id="JAGGLG010000001">
    <property type="protein sequence ID" value="MBP2016735.1"/>
    <property type="molecule type" value="Genomic_DNA"/>
</dbReference>
<evidence type="ECO:0000256" key="1">
    <source>
        <dbReference type="ARBA" id="ARBA00022829"/>
    </source>
</evidence>
<evidence type="ECO:0000313" key="5">
    <source>
        <dbReference type="Proteomes" id="UP001519289"/>
    </source>
</evidence>
<keyword evidence="3" id="KW-0963">Cytoplasm</keyword>
<protein>
    <recommendedName>
        <fullName evidence="2 3">Segregation and condensation protein A</fullName>
    </recommendedName>
</protein>
<dbReference type="Pfam" id="PF02616">
    <property type="entry name" value="SMC_ScpA"/>
    <property type="match status" value="1"/>
</dbReference>
<evidence type="ECO:0000256" key="2">
    <source>
        <dbReference type="ARBA" id="ARBA00044777"/>
    </source>
</evidence>
<dbReference type="Gene3D" id="6.10.250.2410">
    <property type="match status" value="1"/>
</dbReference>
<keyword evidence="1 3" id="KW-0159">Chromosome partition</keyword>
<dbReference type="InterPro" id="IPR023093">
    <property type="entry name" value="ScpA-like_C"/>
</dbReference>
<evidence type="ECO:0000313" key="4">
    <source>
        <dbReference type="EMBL" id="MBP2016735.1"/>
    </source>
</evidence>
<keyword evidence="3" id="KW-0132">Cell division</keyword>
<reference evidence="4 5" key="1">
    <citation type="submission" date="2021-03" db="EMBL/GenBank/DDBJ databases">
        <title>Genomic Encyclopedia of Type Strains, Phase IV (KMG-IV): sequencing the most valuable type-strain genomes for metagenomic binning, comparative biology and taxonomic classification.</title>
        <authorList>
            <person name="Goeker M."/>
        </authorList>
    </citation>
    <scope>NUCLEOTIDE SEQUENCE [LARGE SCALE GENOMIC DNA]</scope>
    <source>
        <strain evidence="4 5">DSM 27138</strain>
    </source>
</reference>
<comment type="subcellular location">
    <subcellularLocation>
        <location evidence="3">Cytoplasm</location>
    </subcellularLocation>
    <text evidence="3">Associated with two foci at the outer edges of the nucleoid region in young cells, and at four foci within both cell halves in older cells.</text>
</comment>
<organism evidence="4 5">
    <name type="scientific">Symbiobacterium terraclitae</name>
    <dbReference type="NCBI Taxonomy" id="557451"/>
    <lineage>
        <taxon>Bacteria</taxon>
        <taxon>Bacillati</taxon>
        <taxon>Bacillota</taxon>
        <taxon>Clostridia</taxon>
        <taxon>Eubacteriales</taxon>
        <taxon>Symbiobacteriaceae</taxon>
        <taxon>Symbiobacterium</taxon>
    </lineage>
</organism>
<name>A0ABS4JMG8_9FIRM</name>
<sequence length="259" mass="30053">MDRLTARPEPYVVHLANFEGPLDLLLHLIRREEMNIYDIPIARITEQYLEAIQDLADIDIDRASEFLVMAATLLGIKSRMLLPKPPRPEVEDAQAEEEADPREELVRQLVAYSQFKAVAEQLRDREQEMFRVYTRGLFVEEPGGPPPLEGLDLLDLVRAFQEVLKEEWNWREVPREEIPLREKLREIRFRLARSPGGIRFRDLFARGGSRLEVVVTFLALLELMRQRKVTVVQERLFGEILIRRAESQTNEAEGGPGDE</sequence>
<dbReference type="Proteomes" id="UP001519289">
    <property type="component" value="Unassembled WGS sequence"/>
</dbReference>
<comment type="function">
    <text evidence="3">Participates in chromosomal partition during cell division. May act via the formation of a condensin-like complex containing Smc and ScpB that pull DNA away from mid-cell into both cell halves.</text>
</comment>
<keyword evidence="3" id="KW-0131">Cell cycle</keyword>
<keyword evidence="5" id="KW-1185">Reference proteome</keyword>
<comment type="subunit">
    <text evidence="3">Component of a cohesin-like complex composed of ScpA, ScpB and the Smc homodimer, in which ScpA and ScpB bind to the head domain of Smc. The presence of the three proteins is required for the association of the complex with DNA.</text>
</comment>
<comment type="caution">
    <text evidence="4">The sequence shown here is derived from an EMBL/GenBank/DDBJ whole genome shotgun (WGS) entry which is preliminary data.</text>
</comment>